<name>A0ABQ0BFT1_9FIRM</name>
<comment type="function">
    <text evidence="2">May play the central regulatory role in sporulation. It may be an element of the effector pathway responsible for the activation of sporulation genes in response to nutritional stress. Spo0A may act in concert with spo0H (a sigma factor) to control the expression of some genes that are critical to the sporulation process.</text>
</comment>
<dbReference type="Proteomes" id="UP001600943">
    <property type="component" value="Unassembled WGS sequence"/>
</dbReference>
<dbReference type="PROSITE" id="PS50110">
    <property type="entry name" value="RESPONSE_REGULATORY"/>
    <property type="match status" value="1"/>
</dbReference>
<keyword evidence="3" id="KW-0597">Phosphoprotein</keyword>
<evidence type="ECO:0000256" key="1">
    <source>
        <dbReference type="ARBA" id="ARBA00018672"/>
    </source>
</evidence>
<dbReference type="SMART" id="SM00448">
    <property type="entry name" value="REC"/>
    <property type="match status" value="1"/>
</dbReference>
<reference evidence="6 7" key="1">
    <citation type="submission" date="2024-04" db="EMBL/GenBank/DDBJ databases">
        <title>Defined microbial consortia suppress multidrug-resistant proinflammatory Enterobacteriaceae via ecological control.</title>
        <authorList>
            <person name="Furuichi M."/>
            <person name="Kawaguchi T."/>
            <person name="Pust M."/>
            <person name="Yasuma K."/>
            <person name="Plichta D."/>
            <person name="Hasegawa N."/>
            <person name="Ohya T."/>
            <person name="Bhattarai S."/>
            <person name="Sasajima S."/>
            <person name="Aoto Y."/>
            <person name="Tuganbaev T."/>
            <person name="Yaginuma M."/>
            <person name="Ueda M."/>
            <person name="Okahashi N."/>
            <person name="Amafuji K."/>
            <person name="Kiridooshi Y."/>
            <person name="Sugita K."/>
            <person name="Strazar M."/>
            <person name="Skelly A."/>
            <person name="Suda W."/>
            <person name="Hattori M."/>
            <person name="Nakamoto N."/>
            <person name="Caballero S."/>
            <person name="Norman J."/>
            <person name="Olle B."/>
            <person name="Tanoue T."/>
            <person name="Arita M."/>
            <person name="Bucci V."/>
            <person name="Atarashi K."/>
            <person name="Xavier R."/>
            <person name="Honda K."/>
        </authorList>
    </citation>
    <scope>NUCLEOTIDE SEQUENCE [LARGE SCALE GENOMIC DNA]</scope>
    <source>
        <strain evidence="7">k04-0078-D8-1</strain>
    </source>
</reference>
<dbReference type="Gene3D" id="3.40.50.2300">
    <property type="match status" value="1"/>
</dbReference>
<accession>A0ABQ0BFT1</accession>
<dbReference type="InterPro" id="IPR007492">
    <property type="entry name" value="LytTR_DNA-bd_dom"/>
</dbReference>
<dbReference type="Pfam" id="PF04397">
    <property type="entry name" value="LytTR"/>
    <property type="match status" value="1"/>
</dbReference>
<dbReference type="PANTHER" id="PTHR37299:SF1">
    <property type="entry name" value="STAGE 0 SPORULATION PROTEIN A HOMOLOG"/>
    <property type="match status" value="1"/>
</dbReference>
<evidence type="ECO:0000259" key="4">
    <source>
        <dbReference type="PROSITE" id="PS50110"/>
    </source>
</evidence>
<dbReference type="Gene3D" id="2.40.50.1020">
    <property type="entry name" value="LytTr DNA-binding domain"/>
    <property type="match status" value="1"/>
</dbReference>
<dbReference type="SUPFAM" id="SSF52172">
    <property type="entry name" value="CheY-like"/>
    <property type="match status" value="1"/>
</dbReference>
<dbReference type="InterPro" id="IPR046947">
    <property type="entry name" value="LytR-like"/>
</dbReference>
<protein>
    <recommendedName>
        <fullName evidence="1">Stage 0 sporulation protein A homolog</fullName>
    </recommendedName>
</protein>
<sequence length="257" mass="30883">MKGAHPNIFNVRIKHVQMIRIAVVEDDIYFQEKIIKKCKEFYHKRGISSEVVAFSKPSLVLYDIGDKQKFDIYLLDIELPECNGITLGEKIRLYQQEAFIVFITFHMEFSIDGYTVHAFQYISKYNFEENLDKTLSIIQEKMDKRKGQYYLIKTPKRYERIFVEDIFCIYKENKNAVFIVRGEEAIEYRESLKNIYKKLPQNEFIFVDRGYIVNILHVMKIKGNRLFLRNKSSLPMSRGHIEDIKEKIYMYWKDYEI</sequence>
<dbReference type="PANTHER" id="PTHR37299">
    <property type="entry name" value="TRANSCRIPTIONAL REGULATOR-RELATED"/>
    <property type="match status" value="1"/>
</dbReference>
<gene>
    <name evidence="6" type="ORF">K040078D81_44250</name>
</gene>
<evidence type="ECO:0000256" key="2">
    <source>
        <dbReference type="ARBA" id="ARBA00024867"/>
    </source>
</evidence>
<organism evidence="6 7">
    <name type="scientific">Blautia hominis</name>
    <dbReference type="NCBI Taxonomy" id="2025493"/>
    <lineage>
        <taxon>Bacteria</taxon>
        <taxon>Bacillati</taxon>
        <taxon>Bacillota</taxon>
        <taxon>Clostridia</taxon>
        <taxon>Lachnospirales</taxon>
        <taxon>Lachnospiraceae</taxon>
        <taxon>Blautia</taxon>
    </lineage>
</organism>
<dbReference type="PROSITE" id="PS50930">
    <property type="entry name" value="HTH_LYTTR"/>
    <property type="match status" value="1"/>
</dbReference>
<proteinExistence type="predicted"/>
<dbReference type="InterPro" id="IPR011006">
    <property type="entry name" value="CheY-like_superfamily"/>
</dbReference>
<evidence type="ECO:0000313" key="6">
    <source>
        <dbReference type="EMBL" id="GAA6410308.1"/>
    </source>
</evidence>
<dbReference type="RefSeq" id="WP_390408651.1">
    <property type="nucleotide sequence ID" value="NZ_BAABYW010000001.1"/>
</dbReference>
<evidence type="ECO:0000313" key="7">
    <source>
        <dbReference type="Proteomes" id="UP001600943"/>
    </source>
</evidence>
<dbReference type="Pfam" id="PF00072">
    <property type="entry name" value="Response_reg"/>
    <property type="match status" value="1"/>
</dbReference>
<feature type="domain" description="HTH LytTR-type" evidence="5">
    <location>
        <begin position="177"/>
        <end position="250"/>
    </location>
</feature>
<feature type="domain" description="Response regulatory" evidence="4">
    <location>
        <begin position="20"/>
        <end position="139"/>
    </location>
</feature>
<evidence type="ECO:0000259" key="5">
    <source>
        <dbReference type="PROSITE" id="PS50930"/>
    </source>
</evidence>
<dbReference type="InterPro" id="IPR001789">
    <property type="entry name" value="Sig_transdc_resp-reg_receiver"/>
</dbReference>
<evidence type="ECO:0000256" key="3">
    <source>
        <dbReference type="PROSITE-ProRule" id="PRU00169"/>
    </source>
</evidence>
<comment type="caution">
    <text evidence="6">The sequence shown here is derived from an EMBL/GenBank/DDBJ whole genome shotgun (WGS) entry which is preliminary data.</text>
</comment>
<dbReference type="SMART" id="SM00850">
    <property type="entry name" value="LytTR"/>
    <property type="match status" value="1"/>
</dbReference>
<feature type="modified residue" description="4-aspartylphosphate" evidence="3">
    <location>
        <position position="76"/>
    </location>
</feature>
<keyword evidence="7" id="KW-1185">Reference proteome</keyword>
<dbReference type="EMBL" id="BAABYW010000001">
    <property type="protein sequence ID" value="GAA6410308.1"/>
    <property type="molecule type" value="Genomic_DNA"/>
</dbReference>